<dbReference type="OrthoDB" id="426207at2759"/>
<dbReference type="EMBL" id="JABANP010000363">
    <property type="protein sequence ID" value="KAF4683510.1"/>
    <property type="molecule type" value="Genomic_DNA"/>
</dbReference>
<dbReference type="AlphaFoldDB" id="A0A7J6NJ47"/>
<accession>A0A7J6NJ47</accession>
<reference evidence="1 2" key="1">
    <citation type="submission" date="2020-04" db="EMBL/GenBank/DDBJ databases">
        <title>Perkinsus olseni comparative genomics.</title>
        <authorList>
            <person name="Bogema D.R."/>
        </authorList>
    </citation>
    <scope>NUCLEOTIDE SEQUENCE [LARGE SCALE GENOMIC DNA]</scope>
    <source>
        <strain evidence="1">00978-12</strain>
    </source>
</reference>
<protein>
    <submittedName>
        <fullName evidence="1">Uncharacterized protein</fullName>
    </submittedName>
</protein>
<evidence type="ECO:0000313" key="1">
    <source>
        <dbReference type="EMBL" id="KAF4683510.1"/>
    </source>
</evidence>
<comment type="caution">
    <text evidence="1">The sequence shown here is derived from an EMBL/GenBank/DDBJ whole genome shotgun (WGS) entry which is preliminary data.</text>
</comment>
<proteinExistence type="predicted"/>
<evidence type="ECO:0000313" key="2">
    <source>
        <dbReference type="Proteomes" id="UP000541610"/>
    </source>
</evidence>
<sequence length="477" mass="52829">MALSSSRLLHPFRVSSRCLHVAKPISLDPTEMMGVISAASRYTPDELLQVLTRVARHDSAQISACRVLARRFGQSAGEYYPTQIVEATRLFRSIGYADASVWAAVAGRADDVLGTASPKRLVQFLEYVGDLQLPLRDPSIWSVARPSILAVLPHIRGGLGTVMETLAAHGCRDEYIIDALMAQARVLFRGGELSLSIFARVVESYGSLRPEADSFDKTREVIRGYVSSEEDSPSDWLVFAAAAERVGDEDMQGYCDKQCRDLRSRQETTAHLERMGMVKLGHTAAKVGYRSDKFIEEFENVLEHTITAEPNYIHSRLVFAFAALASLPSTEAVVSILLQSEAVRKAVNSLPAPHLLSLLNAAALAGMPGETEVCESLRRALRVTASSMDLRQRRTLWLSAYNEEEFAHLPIPPPLPARMPWDTDYECEGVGAFQLPRDQEGGKLVIFDERRGPRVQLMQRILSRESGEEVVIKSMGE</sequence>
<name>A0A7J6NJ47_PEROL</name>
<dbReference type="Proteomes" id="UP000541610">
    <property type="component" value="Unassembled WGS sequence"/>
</dbReference>
<organism evidence="1 2">
    <name type="scientific">Perkinsus olseni</name>
    <name type="common">Perkinsus atlanticus</name>
    <dbReference type="NCBI Taxonomy" id="32597"/>
    <lineage>
        <taxon>Eukaryota</taxon>
        <taxon>Sar</taxon>
        <taxon>Alveolata</taxon>
        <taxon>Perkinsozoa</taxon>
        <taxon>Perkinsea</taxon>
        <taxon>Perkinsida</taxon>
        <taxon>Perkinsidae</taxon>
        <taxon>Perkinsus</taxon>
    </lineage>
</organism>
<gene>
    <name evidence="1" type="ORF">FOZ60_009031</name>
</gene>